<dbReference type="NCBIfam" id="TIGR01182">
    <property type="entry name" value="eda"/>
    <property type="match status" value="1"/>
</dbReference>
<dbReference type="Proteomes" id="UP000462363">
    <property type="component" value="Unassembled WGS sequence"/>
</dbReference>
<dbReference type="PANTHER" id="PTHR30246">
    <property type="entry name" value="2-KETO-3-DEOXY-6-PHOSPHOGLUCONATE ALDOLASE"/>
    <property type="match status" value="1"/>
</dbReference>
<evidence type="ECO:0000313" key="8">
    <source>
        <dbReference type="EMBL" id="MSS40986.1"/>
    </source>
</evidence>
<comment type="catalytic activity">
    <reaction evidence="1">
        <text>2-dehydro-3-deoxy-6-phospho-D-gluconate = D-glyceraldehyde 3-phosphate + pyruvate</text>
        <dbReference type="Rhea" id="RHEA:17089"/>
        <dbReference type="ChEBI" id="CHEBI:15361"/>
        <dbReference type="ChEBI" id="CHEBI:57569"/>
        <dbReference type="ChEBI" id="CHEBI:59776"/>
        <dbReference type="EC" id="4.1.2.14"/>
    </reaction>
</comment>
<gene>
    <name evidence="8" type="primary">eda</name>
    <name evidence="8" type="ORF">FYJ37_11640</name>
</gene>
<keyword evidence="6 8" id="KW-0456">Lyase</keyword>
<dbReference type="InterPro" id="IPR000887">
    <property type="entry name" value="Aldlse_KDPG_KHG"/>
</dbReference>
<dbReference type="PROSITE" id="PS00159">
    <property type="entry name" value="ALDOLASE_KDPG_KHG_1"/>
    <property type="match status" value="1"/>
</dbReference>
<dbReference type="GO" id="GO:0008675">
    <property type="term" value="F:2-dehydro-3-deoxy-phosphogluconate aldolase activity"/>
    <property type="evidence" value="ECO:0007669"/>
    <property type="project" value="UniProtKB-EC"/>
</dbReference>
<evidence type="ECO:0000256" key="5">
    <source>
        <dbReference type="ARBA" id="ARBA00013063"/>
    </source>
</evidence>
<reference evidence="8 9" key="1">
    <citation type="submission" date="2019-08" db="EMBL/GenBank/DDBJ databases">
        <title>In-depth cultivation of the pig gut microbiome towards novel bacterial diversity and tailored functional studies.</title>
        <authorList>
            <person name="Wylensek D."/>
            <person name="Hitch T.C.A."/>
            <person name="Clavel T."/>
        </authorList>
    </citation>
    <scope>NUCLEOTIDE SEQUENCE [LARGE SCALE GENOMIC DNA]</scope>
    <source>
        <strain evidence="8 9">BL-389-WT-3D</strain>
    </source>
</reference>
<sequence>MSKTHLFEQVAAKKIIPVVKLDRVSDAKPLGEALCKGGLPVAEVTFRTEAAEESIRIMRKEFPEMMVGAGTVLNVEQARRALDAGATFLVAPGFCRSVVEFAIDNHLPVFPGTCTPSEAMAAMEYNLSVVKFFPALQYGGLGTIKALAAPFPSLKFMPTGGINASNVLEFLAFDKVIACGGSWMVKDSLINEGNFEEIARLTAEAVTLVSR</sequence>
<comment type="similarity">
    <text evidence="3">Belongs to the KHG/KDPG aldolase family.</text>
</comment>
<protein>
    <recommendedName>
        <fullName evidence="5">2-dehydro-3-deoxy-phosphogluconate aldolase</fullName>
        <ecNumber evidence="5">4.1.2.14</ecNumber>
    </recommendedName>
</protein>
<dbReference type="NCBIfam" id="NF004325">
    <property type="entry name" value="PRK05718.1"/>
    <property type="match status" value="1"/>
</dbReference>
<organism evidence="8 9">
    <name type="scientific">Clostridium scindens (strain JCM 10418 / VPI 12708)</name>
    <dbReference type="NCBI Taxonomy" id="29347"/>
    <lineage>
        <taxon>Bacteria</taxon>
        <taxon>Bacillati</taxon>
        <taxon>Bacillota</taxon>
        <taxon>Clostridia</taxon>
        <taxon>Lachnospirales</taxon>
        <taxon>Lachnospiraceae</taxon>
    </lineage>
</organism>
<dbReference type="AlphaFoldDB" id="A0A844F7B9"/>
<evidence type="ECO:0000256" key="6">
    <source>
        <dbReference type="ARBA" id="ARBA00023239"/>
    </source>
</evidence>
<evidence type="ECO:0000256" key="3">
    <source>
        <dbReference type="ARBA" id="ARBA00006906"/>
    </source>
</evidence>
<comment type="pathway">
    <text evidence="2">Carbohydrate acid metabolism; 2-dehydro-3-deoxy-D-gluconate degradation; D-glyceraldehyde 3-phosphate and pyruvate from 2-dehydro-3-deoxy-D-gluconate: step 2/2.</text>
</comment>
<dbReference type="EC" id="4.1.2.14" evidence="5"/>
<comment type="caution">
    <text evidence="8">The sequence shown here is derived from an EMBL/GenBank/DDBJ whole genome shotgun (WGS) entry which is preliminary data.</text>
</comment>
<dbReference type="SUPFAM" id="SSF51569">
    <property type="entry name" value="Aldolase"/>
    <property type="match status" value="1"/>
</dbReference>
<evidence type="ECO:0000313" key="9">
    <source>
        <dbReference type="Proteomes" id="UP000462363"/>
    </source>
</evidence>
<dbReference type="EMBL" id="VUMB01000023">
    <property type="protein sequence ID" value="MSS40986.1"/>
    <property type="molecule type" value="Genomic_DNA"/>
</dbReference>
<name>A0A844F7B9_CLOSV</name>
<dbReference type="RefSeq" id="WP_154323146.1">
    <property type="nucleotide sequence ID" value="NZ_CP045695.1"/>
</dbReference>
<evidence type="ECO:0000256" key="2">
    <source>
        <dbReference type="ARBA" id="ARBA00004736"/>
    </source>
</evidence>
<evidence type="ECO:0000256" key="4">
    <source>
        <dbReference type="ARBA" id="ARBA00011233"/>
    </source>
</evidence>
<dbReference type="CDD" id="cd00452">
    <property type="entry name" value="KDPG_aldolase"/>
    <property type="match status" value="1"/>
</dbReference>
<dbReference type="Gene3D" id="3.20.20.70">
    <property type="entry name" value="Aldolase class I"/>
    <property type="match status" value="1"/>
</dbReference>
<dbReference type="InterPro" id="IPR013785">
    <property type="entry name" value="Aldolase_TIM"/>
</dbReference>
<keyword evidence="7" id="KW-0119">Carbohydrate metabolism</keyword>
<dbReference type="Pfam" id="PF01081">
    <property type="entry name" value="Aldolase"/>
    <property type="match status" value="1"/>
</dbReference>
<proteinExistence type="inferred from homology"/>
<dbReference type="InterPro" id="IPR031337">
    <property type="entry name" value="KDPG/KHG_AS_1"/>
</dbReference>
<accession>A0A844F7B9</accession>
<evidence type="ECO:0000256" key="7">
    <source>
        <dbReference type="ARBA" id="ARBA00023277"/>
    </source>
</evidence>
<evidence type="ECO:0000256" key="1">
    <source>
        <dbReference type="ARBA" id="ARBA00000654"/>
    </source>
</evidence>
<comment type="subunit">
    <text evidence="4">Homotrimer.</text>
</comment>
<dbReference type="PANTHER" id="PTHR30246:SF1">
    <property type="entry name" value="2-DEHYDRO-3-DEOXY-6-PHOSPHOGALACTONATE ALDOLASE-RELATED"/>
    <property type="match status" value="1"/>
</dbReference>